<evidence type="ECO:0000256" key="2">
    <source>
        <dbReference type="ARBA" id="ARBA00011948"/>
    </source>
</evidence>
<dbReference type="AlphaFoldDB" id="M2QR12"/>
<dbReference type="STRING" id="914234.M2QR12"/>
<dbReference type="Proteomes" id="UP000016930">
    <property type="component" value="Unassembled WGS sequence"/>
</dbReference>
<keyword evidence="6" id="KW-0822">Tryptophan biosynthesis</keyword>
<dbReference type="HAMAP" id="MF_00211">
    <property type="entry name" value="TrpD"/>
    <property type="match status" value="1"/>
</dbReference>
<gene>
    <name evidence="12" type="ORF">CERSUDRAFT_111825</name>
</gene>
<dbReference type="Pfam" id="PF00591">
    <property type="entry name" value="Glycos_transf_3"/>
    <property type="match status" value="1"/>
</dbReference>
<dbReference type="SUPFAM" id="SSF52418">
    <property type="entry name" value="Nucleoside phosphorylase/phosphoribosyltransferase catalytic domain"/>
    <property type="match status" value="1"/>
</dbReference>
<comment type="similarity">
    <text evidence="8">Belongs to the anthranilate phosphoribosyltransferase family.</text>
</comment>
<evidence type="ECO:0000256" key="3">
    <source>
        <dbReference type="ARBA" id="ARBA00022605"/>
    </source>
</evidence>
<protein>
    <recommendedName>
        <fullName evidence="9">Anthranilate phosphoribosyltransferase</fullName>
        <ecNumber evidence="2">2.4.2.18</ecNumber>
    </recommendedName>
</protein>
<dbReference type="Gene3D" id="3.40.1030.10">
    <property type="entry name" value="Nucleoside phosphorylase/phosphoribosyltransferase catalytic domain"/>
    <property type="match status" value="1"/>
</dbReference>
<keyword evidence="7" id="KW-0057">Aromatic amino acid biosynthesis</keyword>
<dbReference type="HOGENOM" id="CLU_034315_2_1_1"/>
<evidence type="ECO:0000259" key="10">
    <source>
        <dbReference type="Pfam" id="PF00591"/>
    </source>
</evidence>
<dbReference type="PANTHER" id="PTHR43285:SF2">
    <property type="entry name" value="ANTHRANILATE PHOSPHORIBOSYLTRANSFERASE"/>
    <property type="match status" value="1"/>
</dbReference>
<evidence type="ECO:0000256" key="7">
    <source>
        <dbReference type="ARBA" id="ARBA00023141"/>
    </source>
</evidence>
<evidence type="ECO:0000259" key="11">
    <source>
        <dbReference type="Pfam" id="PF02885"/>
    </source>
</evidence>
<reference evidence="12 13" key="1">
    <citation type="journal article" date="2012" name="Proc. Natl. Acad. Sci. U.S.A.">
        <title>Comparative genomics of Ceriporiopsis subvermispora and Phanerochaete chrysosporium provide insight into selective ligninolysis.</title>
        <authorList>
            <person name="Fernandez-Fueyo E."/>
            <person name="Ruiz-Duenas F.J."/>
            <person name="Ferreira P."/>
            <person name="Floudas D."/>
            <person name="Hibbett D.S."/>
            <person name="Canessa P."/>
            <person name="Larrondo L.F."/>
            <person name="James T.Y."/>
            <person name="Seelenfreund D."/>
            <person name="Lobos S."/>
            <person name="Polanco R."/>
            <person name="Tello M."/>
            <person name="Honda Y."/>
            <person name="Watanabe T."/>
            <person name="Watanabe T."/>
            <person name="Ryu J.S."/>
            <person name="Kubicek C.P."/>
            <person name="Schmoll M."/>
            <person name="Gaskell J."/>
            <person name="Hammel K.E."/>
            <person name="St John F.J."/>
            <person name="Vanden Wymelenberg A."/>
            <person name="Sabat G."/>
            <person name="Splinter BonDurant S."/>
            <person name="Syed K."/>
            <person name="Yadav J.S."/>
            <person name="Doddapaneni H."/>
            <person name="Subramanian V."/>
            <person name="Lavin J.L."/>
            <person name="Oguiza J.A."/>
            <person name="Perez G."/>
            <person name="Pisabarro A.G."/>
            <person name="Ramirez L."/>
            <person name="Santoyo F."/>
            <person name="Master E."/>
            <person name="Coutinho P.M."/>
            <person name="Henrissat B."/>
            <person name="Lombard V."/>
            <person name="Magnuson J.K."/>
            <person name="Kuees U."/>
            <person name="Hori C."/>
            <person name="Igarashi K."/>
            <person name="Samejima M."/>
            <person name="Held B.W."/>
            <person name="Barry K.W."/>
            <person name="LaButti K.M."/>
            <person name="Lapidus A."/>
            <person name="Lindquist E.A."/>
            <person name="Lucas S.M."/>
            <person name="Riley R."/>
            <person name="Salamov A.A."/>
            <person name="Hoffmeister D."/>
            <person name="Schwenk D."/>
            <person name="Hadar Y."/>
            <person name="Yarden O."/>
            <person name="de Vries R.P."/>
            <person name="Wiebenga A."/>
            <person name="Stenlid J."/>
            <person name="Eastwood D."/>
            <person name="Grigoriev I.V."/>
            <person name="Berka R.M."/>
            <person name="Blanchette R.A."/>
            <person name="Kersten P."/>
            <person name="Martinez A.T."/>
            <person name="Vicuna R."/>
            <person name="Cullen D."/>
        </authorList>
    </citation>
    <scope>NUCLEOTIDE SEQUENCE [LARGE SCALE GENOMIC DNA]</scope>
    <source>
        <strain evidence="12 13">B</strain>
    </source>
</reference>
<comment type="pathway">
    <text evidence="1">Amino-acid biosynthesis; L-tryptophan biosynthesis; L-tryptophan from chorismate: step 2/5.</text>
</comment>
<evidence type="ECO:0000256" key="8">
    <source>
        <dbReference type="ARBA" id="ARBA00061500"/>
    </source>
</evidence>
<feature type="domain" description="Glycosyl transferase family 3" evidence="10">
    <location>
        <begin position="90"/>
        <end position="344"/>
    </location>
</feature>
<evidence type="ECO:0000313" key="12">
    <source>
        <dbReference type="EMBL" id="EMD39508.1"/>
    </source>
</evidence>
<proteinExistence type="inferred from homology"/>
<evidence type="ECO:0000256" key="1">
    <source>
        <dbReference type="ARBA" id="ARBA00004907"/>
    </source>
</evidence>
<keyword evidence="4" id="KW-0328">Glycosyltransferase</keyword>
<keyword evidence="13" id="KW-1185">Reference proteome</keyword>
<organism evidence="12 13">
    <name type="scientific">Ceriporiopsis subvermispora (strain B)</name>
    <name type="common">White-rot fungus</name>
    <name type="synonym">Gelatoporia subvermispora</name>
    <dbReference type="NCBI Taxonomy" id="914234"/>
    <lineage>
        <taxon>Eukaryota</taxon>
        <taxon>Fungi</taxon>
        <taxon>Dikarya</taxon>
        <taxon>Basidiomycota</taxon>
        <taxon>Agaricomycotina</taxon>
        <taxon>Agaricomycetes</taxon>
        <taxon>Polyporales</taxon>
        <taxon>Gelatoporiaceae</taxon>
        <taxon>Gelatoporia</taxon>
    </lineage>
</organism>
<dbReference type="OrthoDB" id="427800at2759"/>
<dbReference type="NCBIfam" id="TIGR01245">
    <property type="entry name" value="trpD"/>
    <property type="match status" value="1"/>
</dbReference>
<dbReference type="FunFam" id="3.40.1030.10:FF:000002">
    <property type="entry name" value="Anthranilate phosphoribosyltransferase"/>
    <property type="match status" value="1"/>
</dbReference>
<sequence length="366" mass="38872">MMSSYTPDTFKPLLGKLVKTPEYFGPDDLKLALEHIFTPDAVHPAQIGSFLTALHIERVERRPECLAAAADVLRARALKAAVQDVDIDFVVDIVGTGGDGHNTFNVSTTAAVVAAGAGARVIKHGSRASTSSSGSADLLQSLDCLFIPPTPGTPMPIANVPFTFILAPHYHPALAMIAPYRKALPHRTMFNVLGPLINPARPRGMVLGVAERELGRTFAESLSRGGVERALVVCGAEGLDEISCAGETHAWELVNGQVTEKTLHPEQFGLRVHPLSAVAGGAPTENAETFRLLLTSGDAIPERLTPQLHFVLLNAAALLVVAGLAKDFKQGVDLAMKSITSGQAWKALEMFRDVGREAAAKVAESV</sequence>
<dbReference type="Gene3D" id="1.20.970.10">
    <property type="entry name" value="Transferase, Pyrimidine Nucleoside Phosphorylase, Chain C"/>
    <property type="match status" value="1"/>
</dbReference>
<keyword evidence="5" id="KW-0808">Transferase</keyword>
<dbReference type="InterPro" id="IPR005940">
    <property type="entry name" value="Anthranilate_Pribosyl_Tfrase"/>
</dbReference>
<dbReference type="GO" id="GO:0000162">
    <property type="term" value="P:L-tryptophan biosynthetic process"/>
    <property type="evidence" value="ECO:0007669"/>
    <property type="project" value="UniProtKB-KW"/>
</dbReference>
<dbReference type="EMBL" id="KB445793">
    <property type="protein sequence ID" value="EMD39508.1"/>
    <property type="molecule type" value="Genomic_DNA"/>
</dbReference>
<name>M2QR12_CERS8</name>
<dbReference type="InterPro" id="IPR017459">
    <property type="entry name" value="Glycosyl_Trfase_fam3_N_dom"/>
</dbReference>
<evidence type="ECO:0000256" key="5">
    <source>
        <dbReference type="ARBA" id="ARBA00022679"/>
    </source>
</evidence>
<dbReference type="GO" id="GO:0005829">
    <property type="term" value="C:cytosol"/>
    <property type="evidence" value="ECO:0007669"/>
    <property type="project" value="TreeGrafter"/>
</dbReference>
<accession>M2QR12</accession>
<evidence type="ECO:0000256" key="6">
    <source>
        <dbReference type="ARBA" id="ARBA00022822"/>
    </source>
</evidence>
<dbReference type="EC" id="2.4.2.18" evidence="2"/>
<dbReference type="Pfam" id="PF02885">
    <property type="entry name" value="Glycos_trans_3N"/>
    <property type="match status" value="1"/>
</dbReference>
<dbReference type="InterPro" id="IPR000312">
    <property type="entry name" value="Glycosyl_Trfase_fam3"/>
</dbReference>
<evidence type="ECO:0000256" key="4">
    <source>
        <dbReference type="ARBA" id="ARBA00022676"/>
    </source>
</evidence>
<dbReference type="GO" id="GO:0004048">
    <property type="term" value="F:anthranilate phosphoribosyltransferase activity"/>
    <property type="evidence" value="ECO:0007669"/>
    <property type="project" value="UniProtKB-EC"/>
</dbReference>
<dbReference type="PANTHER" id="PTHR43285">
    <property type="entry name" value="ANTHRANILATE PHOSPHORIBOSYLTRANSFERASE"/>
    <property type="match status" value="1"/>
</dbReference>
<feature type="domain" description="Glycosyl transferase family 3 N-terminal" evidence="11">
    <location>
        <begin position="11"/>
        <end position="77"/>
    </location>
</feature>
<evidence type="ECO:0000313" key="13">
    <source>
        <dbReference type="Proteomes" id="UP000016930"/>
    </source>
</evidence>
<evidence type="ECO:0000256" key="9">
    <source>
        <dbReference type="ARBA" id="ARBA00071401"/>
    </source>
</evidence>
<keyword evidence="3" id="KW-0028">Amino-acid biosynthesis</keyword>
<dbReference type="InterPro" id="IPR035902">
    <property type="entry name" value="Nuc_phospho_transferase"/>
</dbReference>